<name>A0AAE0YIB5_9GAST</name>
<gene>
    <name evidence="1" type="ORF">RRG08_039087</name>
</gene>
<evidence type="ECO:0000313" key="2">
    <source>
        <dbReference type="Proteomes" id="UP001283361"/>
    </source>
</evidence>
<organism evidence="1 2">
    <name type="scientific">Elysia crispata</name>
    <name type="common">lettuce slug</name>
    <dbReference type="NCBI Taxonomy" id="231223"/>
    <lineage>
        <taxon>Eukaryota</taxon>
        <taxon>Metazoa</taxon>
        <taxon>Spiralia</taxon>
        <taxon>Lophotrochozoa</taxon>
        <taxon>Mollusca</taxon>
        <taxon>Gastropoda</taxon>
        <taxon>Heterobranchia</taxon>
        <taxon>Euthyneura</taxon>
        <taxon>Panpulmonata</taxon>
        <taxon>Sacoglossa</taxon>
        <taxon>Placobranchoidea</taxon>
        <taxon>Plakobranchidae</taxon>
        <taxon>Elysia</taxon>
    </lineage>
</organism>
<dbReference type="AlphaFoldDB" id="A0AAE0YIB5"/>
<keyword evidence="2" id="KW-1185">Reference proteome</keyword>
<proteinExistence type="predicted"/>
<accession>A0AAE0YIB5</accession>
<evidence type="ECO:0000313" key="1">
    <source>
        <dbReference type="EMBL" id="KAK3746662.1"/>
    </source>
</evidence>
<comment type="caution">
    <text evidence="1">The sequence shown here is derived from an EMBL/GenBank/DDBJ whole genome shotgun (WGS) entry which is preliminary data.</text>
</comment>
<sequence length="74" mass="8372">MKEDESHLVREPGTAISTVPEFTSYRHKPEPLKVDVSKYNQVLANLVRDRREAGQPCEEDVSHSIRPMIIIVAG</sequence>
<dbReference type="Proteomes" id="UP001283361">
    <property type="component" value="Unassembled WGS sequence"/>
</dbReference>
<reference evidence="1" key="1">
    <citation type="journal article" date="2023" name="G3 (Bethesda)">
        <title>A reference genome for the long-term kleptoplast-retaining sea slug Elysia crispata morphotype clarki.</title>
        <authorList>
            <person name="Eastman K.E."/>
            <person name="Pendleton A.L."/>
            <person name="Shaikh M.A."/>
            <person name="Suttiyut T."/>
            <person name="Ogas R."/>
            <person name="Tomko P."/>
            <person name="Gavelis G."/>
            <person name="Widhalm J.R."/>
            <person name="Wisecaver J.H."/>
        </authorList>
    </citation>
    <scope>NUCLEOTIDE SEQUENCE</scope>
    <source>
        <strain evidence="1">ECLA1</strain>
    </source>
</reference>
<protein>
    <submittedName>
        <fullName evidence="1">Uncharacterized protein</fullName>
    </submittedName>
</protein>
<dbReference type="EMBL" id="JAWDGP010006127">
    <property type="protein sequence ID" value="KAK3746662.1"/>
    <property type="molecule type" value="Genomic_DNA"/>
</dbReference>